<organism evidence="2">
    <name type="scientific">Tanacetum cinerariifolium</name>
    <name type="common">Dalmatian daisy</name>
    <name type="synonym">Chrysanthemum cinerariifolium</name>
    <dbReference type="NCBI Taxonomy" id="118510"/>
    <lineage>
        <taxon>Eukaryota</taxon>
        <taxon>Viridiplantae</taxon>
        <taxon>Streptophyta</taxon>
        <taxon>Embryophyta</taxon>
        <taxon>Tracheophyta</taxon>
        <taxon>Spermatophyta</taxon>
        <taxon>Magnoliopsida</taxon>
        <taxon>eudicotyledons</taxon>
        <taxon>Gunneridae</taxon>
        <taxon>Pentapetalae</taxon>
        <taxon>asterids</taxon>
        <taxon>campanulids</taxon>
        <taxon>Asterales</taxon>
        <taxon>Asteraceae</taxon>
        <taxon>Asteroideae</taxon>
        <taxon>Anthemideae</taxon>
        <taxon>Anthemidinae</taxon>
        <taxon>Tanacetum</taxon>
    </lineage>
</organism>
<feature type="region of interest" description="Disordered" evidence="1">
    <location>
        <begin position="23"/>
        <end position="43"/>
    </location>
</feature>
<reference evidence="2" key="1">
    <citation type="journal article" date="2019" name="Sci. Rep.">
        <title>Draft genome of Tanacetum cinerariifolium, the natural source of mosquito coil.</title>
        <authorList>
            <person name="Yamashiro T."/>
            <person name="Shiraishi A."/>
            <person name="Satake H."/>
            <person name="Nakayama K."/>
        </authorList>
    </citation>
    <scope>NUCLEOTIDE SEQUENCE</scope>
</reference>
<evidence type="ECO:0000313" key="2">
    <source>
        <dbReference type="EMBL" id="GFD32845.1"/>
    </source>
</evidence>
<sequence>TSLGGGISGVAVSLLEASASSAKSSGDFSMADGTPKESVATAGSSISITRAAVRVSSESSWGAR</sequence>
<accession>A0A699VBT7</accession>
<feature type="non-terminal residue" evidence="2">
    <location>
        <position position="64"/>
    </location>
</feature>
<dbReference type="EMBL" id="BKCJ011428721">
    <property type="protein sequence ID" value="GFD32845.1"/>
    <property type="molecule type" value="Genomic_DNA"/>
</dbReference>
<gene>
    <name evidence="2" type="ORF">Tci_904814</name>
</gene>
<comment type="caution">
    <text evidence="2">The sequence shown here is derived from an EMBL/GenBank/DDBJ whole genome shotgun (WGS) entry which is preliminary data.</text>
</comment>
<feature type="non-terminal residue" evidence="2">
    <location>
        <position position="1"/>
    </location>
</feature>
<proteinExistence type="predicted"/>
<dbReference type="AlphaFoldDB" id="A0A699VBT7"/>
<evidence type="ECO:0000256" key="1">
    <source>
        <dbReference type="SAM" id="MobiDB-lite"/>
    </source>
</evidence>
<name>A0A699VBT7_TANCI</name>
<protein>
    <submittedName>
        <fullName evidence="2">Uncharacterized protein</fullName>
    </submittedName>
</protein>